<evidence type="ECO:0000313" key="2">
    <source>
        <dbReference type="EMBL" id="KAK8850114.1"/>
    </source>
</evidence>
<gene>
    <name evidence="2" type="ORF">M9Y10_018225</name>
</gene>
<reference evidence="2 3" key="1">
    <citation type="submission" date="2024-04" db="EMBL/GenBank/DDBJ databases">
        <title>Tritrichomonas musculus Genome.</title>
        <authorList>
            <person name="Alves-Ferreira E."/>
            <person name="Grigg M."/>
            <person name="Lorenzi H."/>
            <person name="Galac M."/>
        </authorList>
    </citation>
    <scope>NUCLEOTIDE SEQUENCE [LARGE SCALE GENOMIC DNA]</scope>
    <source>
        <strain evidence="2 3">EAF2021</strain>
    </source>
</reference>
<proteinExistence type="predicted"/>
<organism evidence="2 3">
    <name type="scientific">Tritrichomonas musculus</name>
    <dbReference type="NCBI Taxonomy" id="1915356"/>
    <lineage>
        <taxon>Eukaryota</taxon>
        <taxon>Metamonada</taxon>
        <taxon>Parabasalia</taxon>
        <taxon>Tritrichomonadida</taxon>
        <taxon>Tritrichomonadidae</taxon>
        <taxon>Tritrichomonas</taxon>
    </lineage>
</organism>
<keyword evidence="3" id="KW-1185">Reference proteome</keyword>
<feature type="domain" description="MULE transposase" evidence="1">
    <location>
        <begin position="71"/>
        <end position="161"/>
    </location>
</feature>
<dbReference type="EMBL" id="JAPFFF010000024">
    <property type="protein sequence ID" value="KAK8850114.1"/>
    <property type="molecule type" value="Genomic_DNA"/>
</dbReference>
<dbReference type="Pfam" id="PF10551">
    <property type="entry name" value="MULE"/>
    <property type="match status" value="1"/>
</dbReference>
<sequence length="177" mass="20619">MEGNRIFFLGNYYYHRTSVANKSKKESLNEFLEKCQFPNFKRDVSTFPDGSFACATFISKDVGSSSYSSDVYVIDDIAKTNLYDLPVEVIIVIDEEDKSQILSFPFLQDGTSIAYKYFFETVKEYTKKEPRVIFPDRLDAQLSACQKVFPNSKIVYCRVHLRRDLLKYFDVKDEIII</sequence>
<dbReference type="Proteomes" id="UP001470230">
    <property type="component" value="Unassembled WGS sequence"/>
</dbReference>
<protein>
    <recommendedName>
        <fullName evidence="1">MULE transposase domain-containing protein</fullName>
    </recommendedName>
</protein>
<evidence type="ECO:0000313" key="3">
    <source>
        <dbReference type="Proteomes" id="UP001470230"/>
    </source>
</evidence>
<name>A0ABR2HN37_9EUKA</name>
<accession>A0ABR2HN37</accession>
<dbReference type="InterPro" id="IPR018289">
    <property type="entry name" value="MULE_transposase_dom"/>
</dbReference>
<comment type="caution">
    <text evidence="2">The sequence shown here is derived from an EMBL/GenBank/DDBJ whole genome shotgun (WGS) entry which is preliminary data.</text>
</comment>
<evidence type="ECO:0000259" key="1">
    <source>
        <dbReference type="Pfam" id="PF10551"/>
    </source>
</evidence>